<organism evidence="2 3">
    <name type="scientific">Paenibacillus amylolyticus</name>
    <dbReference type="NCBI Taxonomy" id="1451"/>
    <lineage>
        <taxon>Bacteria</taxon>
        <taxon>Bacillati</taxon>
        <taxon>Bacillota</taxon>
        <taxon>Bacilli</taxon>
        <taxon>Bacillales</taxon>
        <taxon>Paenibacillaceae</taxon>
        <taxon>Paenibacillus</taxon>
    </lineage>
</organism>
<accession>A0A5M9WY55</accession>
<keyword evidence="1" id="KW-0812">Transmembrane</keyword>
<feature type="transmembrane region" description="Helical" evidence="1">
    <location>
        <begin position="53"/>
        <end position="79"/>
    </location>
</feature>
<dbReference type="RefSeq" id="WP_123066298.1">
    <property type="nucleotide sequence ID" value="NZ_RIAS01000015.1"/>
</dbReference>
<evidence type="ECO:0000313" key="3">
    <source>
        <dbReference type="Proteomes" id="UP000323664"/>
    </source>
</evidence>
<keyword evidence="1" id="KW-1133">Transmembrane helix</keyword>
<dbReference type="Proteomes" id="UP000323664">
    <property type="component" value="Unassembled WGS sequence"/>
</dbReference>
<reference evidence="2 3" key="1">
    <citation type="journal article" date="2019" name="J. Ind. Microbiol. Biotechnol.">
        <title>Paenibacillus amylolyticus 27C64 has a diverse set of carbohydrate-active enzymes and complete pectin deconstruction system.</title>
        <authorList>
            <person name="Keggi C."/>
            <person name="Doran-Peterson J."/>
        </authorList>
    </citation>
    <scope>NUCLEOTIDE SEQUENCE [LARGE SCALE GENOMIC DNA]</scope>
    <source>
        <strain evidence="2 3">27C64</strain>
    </source>
</reference>
<evidence type="ECO:0000256" key="1">
    <source>
        <dbReference type="SAM" id="Phobius"/>
    </source>
</evidence>
<dbReference type="AlphaFoldDB" id="A0A5M9WY55"/>
<gene>
    <name evidence="2" type="ORF">EC604_22455</name>
</gene>
<dbReference type="EMBL" id="RIAS01000015">
    <property type="protein sequence ID" value="KAA8786594.1"/>
    <property type="molecule type" value="Genomic_DNA"/>
</dbReference>
<name>A0A5M9WY55_PAEAM</name>
<feature type="transmembrane region" description="Helical" evidence="1">
    <location>
        <begin position="7"/>
        <end position="28"/>
    </location>
</feature>
<protein>
    <submittedName>
        <fullName evidence="2">Uncharacterized protein</fullName>
    </submittedName>
</protein>
<proteinExistence type="predicted"/>
<evidence type="ECO:0000313" key="2">
    <source>
        <dbReference type="EMBL" id="KAA8786594.1"/>
    </source>
</evidence>
<keyword evidence="1" id="KW-0472">Membrane</keyword>
<comment type="caution">
    <text evidence="2">The sequence shown here is derived from an EMBL/GenBank/DDBJ whole genome shotgun (WGS) entry which is preliminary data.</text>
</comment>
<sequence>MKIKINLSSLIVGLLYLTCAYLFLRYYLPTLFTQFPGAIPVMKEMLNGEGKVLMAYFLIIGVLVGLGASNLGSFIGGLLPSFKKKVKKNEFSL</sequence>